<dbReference type="EMBL" id="CM017694">
    <property type="protein sequence ID" value="TYH10315.1"/>
    <property type="molecule type" value="Genomic_DNA"/>
</dbReference>
<accession>A0A5D2FWE1</accession>
<sequence>MDTYNGIFLRHQKVHFKKCLFVFARKLNVISNCCFSFKLTSETLVWEGDVAFLAFSAAFFLQNSSSYKK</sequence>
<evidence type="ECO:0000313" key="2">
    <source>
        <dbReference type="Proteomes" id="UP000323506"/>
    </source>
</evidence>
<dbReference type="Proteomes" id="UP000323506">
    <property type="component" value="Chromosome A07"/>
</dbReference>
<keyword evidence="2" id="KW-1185">Reference proteome</keyword>
<evidence type="ECO:0000313" key="1">
    <source>
        <dbReference type="EMBL" id="TYH10315.1"/>
    </source>
</evidence>
<organism evidence="1 2">
    <name type="scientific">Gossypium darwinii</name>
    <name type="common">Darwin's cotton</name>
    <name type="synonym">Gossypium barbadense var. darwinii</name>
    <dbReference type="NCBI Taxonomy" id="34276"/>
    <lineage>
        <taxon>Eukaryota</taxon>
        <taxon>Viridiplantae</taxon>
        <taxon>Streptophyta</taxon>
        <taxon>Embryophyta</taxon>
        <taxon>Tracheophyta</taxon>
        <taxon>Spermatophyta</taxon>
        <taxon>Magnoliopsida</taxon>
        <taxon>eudicotyledons</taxon>
        <taxon>Gunneridae</taxon>
        <taxon>Pentapetalae</taxon>
        <taxon>rosids</taxon>
        <taxon>malvids</taxon>
        <taxon>Malvales</taxon>
        <taxon>Malvaceae</taxon>
        <taxon>Malvoideae</taxon>
        <taxon>Gossypium</taxon>
    </lineage>
</organism>
<reference evidence="1 2" key="1">
    <citation type="submission" date="2019-06" db="EMBL/GenBank/DDBJ databases">
        <title>WGS assembly of Gossypium darwinii.</title>
        <authorList>
            <person name="Chen Z.J."/>
            <person name="Sreedasyam A."/>
            <person name="Ando A."/>
            <person name="Song Q."/>
            <person name="De L."/>
            <person name="Hulse-Kemp A."/>
            <person name="Ding M."/>
            <person name="Ye W."/>
            <person name="Kirkbride R."/>
            <person name="Jenkins J."/>
            <person name="Plott C."/>
            <person name="Lovell J."/>
            <person name="Lin Y.-M."/>
            <person name="Vaughn R."/>
            <person name="Liu B."/>
            <person name="Li W."/>
            <person name="Simpson S."/>
            <person name="Scheffler B."/>
            <person name="Saski C."/>
            <person name="Grover C."/>
            <person name="Hu G."/>
            <person name="Conover J."/>
            <person name="Carlson J."/>
            <person name="Shu S."/>
            <person name="Boston L."/>
            <person name="Williams M."/>
            <person name="Peterson D."/>
            <person name="Mcgee K."/>
            <person name="Jones D."/>
            <person name="Wendel J."/>
            <person name="Stelly D."/>
            <person name="Grimwood J."/>
            <person name="Schmutz J."/>
        </authorList>
    </citation>
    <scope>NUCLEOTIDE SEQUENCE [LARGE SCALE GENOMIC DNA]</scope>
    <source>
        <strain evidence="1">1808015.09</strain>
    </source>
</reference>
<gene>
    <name evidence="1" type="ORF">ES288_A07G168300v1</name>
</gene>
<name>A0A5D2FWE1_GOSDA</name>
<proteinExistence type="predicted"/>
<protein>
    <submittedName>
        <fullName evidence="1">Uncharacterized protein</fullName>
    </submittedName>
</protein>
<dbReference type="AlphaFoldDB" id="A0A5D2FWE1"/>